<feature type="region of interest" description="Disordered" evidence="1">
    <location>
        <begin position="159"/>
        <end position="181"/>
    </location>
</feature>
<dbReference type="GO" id="GO:0030162">
    <property type="term" value="P:regulation of proteolysis"/>
    <property type="evidence" value="ECO:0007669"/>
    <property type="project" value="TreeGrafter"/>
</dbReference>
<evidence type="ECO:0000313" key="2">
    <source>
        <dbReference type="EMBL" id="KAA8917135.1"/>
    </source>
</evidence>
<gene>
    <name evidence="2" type="ORF">TRICI_000702</name>
</gene>
<evidence type="ECO:0000313" key="3">
    <source>
        <dbReference type="Proteomes" id="UP000761534"/>
    </source>
</evidence>
<dbReference type="CDD" id="cd00866">
    <property type="entry name" value="PEBP_euk"/>
    <property type="match status" value="1"/>
</dbReference>
<dbReference type="Proteomes" id="UP000761534">
    <property type="component" value="Unassembled WGS sequence"/>
</dbReference>
<evidence type="ECO:0000256" key="1">
    <source>
        <dbReference type="SAM" id="MobiDB-lite"/>
    </source>
</evidence>
<name>A0A642VCU7_9ASCO</name>
<dbReference type="PANTHER" id="PTHR11362">
    <property type="entry name" value="PHOSPHATIDYLETHANOLAMINE-BINDING PROTEIN"/>
    <property type="match status" value="1"/>
</dbReference>
<reference evidence="2" key="1">
    <citation type="journal article" date="2019" name="G3 (Bethesda)">
        <title>Genome Assemblies of Two Rare Opportunistic Yeast Pathogens: Diutina rugosa (syn. Candida rugosa) and Trichomonascus ciferrii (syn. Candida ciferrii).</title>
        <authorList>
            <person name="Mixao V."/>
            <person name="Saus E."/>
            <person name="Hansen A.P."/>
            <person name="Lass-Florl C."/>
            <person name="Gabaldon T."/>
        </authorList>
    </citation>
    <scope>NUCLEOTIDE SEQUENCE</scope>
    <source>
        <strain evidence="2">CBS 4856</strain>
    </source>
</reference>
<dbReference type="PANTHER" id="PTHR11362:SF148">
    <property type="entry name" value="CARBOXYPEPTIDASE Y INHIBITOR"/>
    <property type="match status" value="1"/>
</dbReference>
<dbReference type="SUPFAM" id="SSF49777">
    <property type="entry name" value="PEBP-like"/>
    <property type="match status" value="1"/>
</dbReference>
<accession>A0A642VCU7</accession>
<sequence length="201" mass="21832">MPLVTISSNISEALKKHEVVPEVVDEFSPQGLITVTYDKATEVSMGNTLKPSETQTRPSVKVAFTEERAKDPNATYTLVLTDPDAPTKGDKKWSEFCHYLVSGIKLDGVQGDAVSDVTEIDYAKANELVSYMGPAPPENTGKHRYVFVLYKEGAAQPKSGLADRPNWGTGKPGSGAKDYANKNSLTPVAINFFYAQNEKSA</sequence>
<dbReference type="Pfam" id="PF01161">
    <property type="entry name" value="PBP"/>
    <property type="match status" value="1"/>
</dbReference>
<dbReference type="GO" id="GO:0030414">
    <property type="term" value="F:peptidase inhibitor activity"/>
    <property type="evidence" value="ECO:0007669"/>
    <property type="project" value="TreeGrafter"/>
</dbReference>
<comment type="caution">
    <text evidence="2">The sequence shown here is derived from an EMBL/GenBank/DDBJ whole genome shotgun (WGS) entry which is preliminary data.</text>
</comment>
<protein>
    <recommendedName>
        <fullName evidence="4">Carboxypeptidase Y inhibitor</fullName>
    </recommendedName>
</protein>
<dbReference type="VEuPathDB" id="FungiDB:TRICI_000702"/>
<dbReference type="InterPro" id="IPR035810">
    <property type="entry name" value="PEBP_euk"/>
</dbReference>
<proteinExistence type="predicted"/>
<evidence type="ECO:0008006" key="4">
    <source>
        <dbReference type="Google" id="ProtNLM"/>
    </source>
</evidence>
<dbReference type="OrthoDB" id="2506647at2759"/>
<dbReference type="GO" id="GO:0046578">
    <property type="term" value="P:regulation of Ras protein signal transduction"/>
    <property type="evidence" value="ECO:0007669"/>
    <property type="project" value="TreeGrafter"/>
</dbReference>
<dbReference type="GO" id="GO:0005543">
    <property type="term" value="F:phospholipid binding"/>
    <property type="evidence" value="ECO:0007669"/>
    <property type="project" value="TreeGrafter"/>
</dbReference>
<keyword evidence="3" id="KW-1185">Reference proteome</keyword>
<dbReference type="EMBL" id="SWFS01000063">
    <property type="protein sequence ID" value="KAA8917135.1"/>
    <property type="molecule type" value="Genomic_DNA"/>
</dbReference>
<dbReference type="InterPro" id="IPR008914">
    <property type="entry name" value="PEBP"/>
</dbReference>
<dbReference type="AlphaFoldDB" id="A0A642VCU7"/>
<dbReference type="InterPro" id="IPR036610">
    <property type="entry name" value="PEBP-like_sf"/>
</dbReference>
<dbReference type="Gene3D" id="3.90.280.10">
    <property type="entry name" value="PEBP-like"/>
    <property type="match status" value="1"/>
</dbReference>
<organism evidence="2 3">
    <name type="scientific">Trichomonascus ciferrii</name>
    <dbReference type="NCBI Taxonomy" id="44093"/>
    <lineage>
        <taxon>Eukaryota</taxon>
        <taxon>Fungi</taxon>
        <taxon>Dikarya</taxon>
        <taxon>Ascomycota</taxon>
        <taxon>Saccharomycotina</taxon>
        <taxon>Dipodascomycetes</taxon>
        <taxon>Dipodascales</taxon>
        <taxon>Trichomonascaceae</taxon>
        <taxon>Trichomonascus</taxon>
        <taxon>Trichomonascus ciferrii complex</taxon>
    </lineage>
</organism>